<dbReference type="Ensembl" id="ENSSPUT00000004313.1">
    <property type="protein sequence ID" value="ENSSPUP00000004059.1"/>
    <property type="gene ID" value="ENSSPUG00000003127.1"/>
</dbReference>
<dbReference type="InterPro" id="IPR027887">
    <property type="entry name" value="DUF4464"/>
</dbReference>
<sequence>GEGRVEEVGLEERFEGTKGGGEADVDRRGGLLGRRDKGDYNSIIFIRDRNSRGQEVSAYIDYAHRLKSDEFEVYFTENRSPHYDLLDRILGDNTTRTAIETDLYIQVVIYDHILRRKL</sequence>
<proteinExistence type="predicted"/>
<evidence type="ECO:0000256" key="6">
    <source>
        <dbReference type="ARBA" id="ARBA00023242"/>
    </source>
</evidence>
<feature type="region of interest" description="Disordered" evidence="7">
    <location>
        <begin position="1"/>
        <end position="28"/>
    </location>
</feature>
<dbReference type="PANTHER" id="PTHR33588">
    <property type="entry name" value="CILIA- AND FLAGELLA-ASSOCIATED PROTEIN 299"/>
    <property type="match status" value="1"/>
</dbReference>
<reference evidence="8" key="2">
    <citation type="submission" date="2025-09" db="UniProtKB">
        <authorList>
            <consortium name="Ensembl"/>
        </authorList>
    </citation>
    <scope>IDENTIFICATION</scope>
</reference>
<comment type="function">
    <text evidence="1">May be involved in spermatogenesis.</text>
</comment>
<evidence type="ECO:0000313" key="9">
    <source>
        <dbReference type="Proteomes" id="UP000694392"/>
    </source>
</evidence>
<evidence type="ECO:0000313" key="8">
    <source>
        <dbReference type="Ensembl" id="ENSSPUP00000004059.1"/>
    </source>
</evidence>
<keyword evidence="5" id="KW-0963">Cytoplasm</keyword>
<evidence type="ECO:0000256" key="2">
    <source>
        <dbReference type="ARBA" id="ARBA00004123"/>
    </source>
</evidence>
<keyword evidence="9" id="KW-1185">Reference proteome</keyword>
<dbReference type="GO" id="GO:0005634">
    <property type="term" value="C:nucleus"/>
    <property type="evidence" value="ECO:0007669"/>
    <property type="project" value="UniProtKB-SubCell"/>
</dbReference>
<evidence type="ECO:0000256" key="5">
    <source>
        <dbReference type="ARBA" id="ARBA00022490"/>
    </source>
</evidence>
<dbReference type="Pfam" id="PF14713">
    <property type="entry name" value="DUF4464"/>
    <property type="match status" value="2"/>
</dbReference>
<accession>A0A8D0L344</accession>
<name>A0A8D0L344_SPHPU</name>
<protein>
    <recommendedName>
        <fullName evidence="4">Cilia- and flagella-associated protein 299</fullName>
    </recommendedName>
</protein>
<evidence type="ECO:0000256" key="1">
    <source>
        <dbReference type="ARBA" id="ARBA00003056"/>
    </source>
</evidence>
<dbReference type="GO" id="GO:0005737">
    <property type="term" value="C:cytoplasm"/>
    <property type="evidence" value="ECO:0007669"/>
    <property type="project" value="UniProtKB-SubCell"/>
</dbReference>
<dbReference type="PANTHER" id="PTHR33588:SF1">
    <property type="entry name" value="CILIA- AND FLAGELLA-ASSOCIATED PROTEIN 299"/>
    <property type="match status" value="1"/>
</dbReference>
<reference evidence="8" key="1">
    <citation type="submission" date="2025-08" db="UniProtKB">
        <authorList>
            <consortium name="Ensembl"/>
        </authorList>
    </citation>
    <scope>IDENTIFICATION</scope>
</reference>
<evidence type="ECO:0000256" key="3">
    <source>
        <dbReference type="ARBA" id="ARBA00004496"/>
    </source>
</evidence>
<dbReference type="AlphaFoldDB" id="A0A8D0L344"/>
<evidence type="ECO:0000256" key="4">
    <source>
        <dbReference type="ARBA" id="ARBA00021436"/>
    </source>
</evidence>
<comment type="subcellular location">
    <subcellularLocation>
        <location evidence="3">Cytoplasm</location>
    </subcellularLocation>
    <subcellularLocation>
        <location evidence="2">Nucleus</location>
    </subcellularLocation>
</comment>
<keyword evidence="6" id="KW-0539">Nucleus</keyword>
<organism evidence="8 9">
    <name type="scientific">Sphenodon punctatus</name>
    <name type="common">Tuatara</name>
    <name type="synonym">Hatteria punctata</name>
    <dbReference type="NCBI Taxonomy" id="8508"/>
    <lineage>
        <taxon>Eukaryota</taxon>
        <taxon>Metazoa</taxon>
        <taxon>Chordata</taxon>
        <taxon>Craniata</taxon>
        <taxon>Vertebrata</taxon>
        <taxon>Euteleostomi</taxon>
        <taxon>Lepidosauria</taxon>
        <taxon>Sphenodontia</taxon>
        <taxon>Sphenodontidae</taxon>
        <taxon>Sphenodon</taxon>
    </lineage>
</organism>
<evidence type="ECO:0000256" key="7">
    <source>
        <dbReference type="SAM" id="MobiDB-lite"/>
    </source>
</evidence>
<feature type="compositionally biased region" description="Basic and acidic residues" evidence="7">
    <location>
        <begin position="1"/>
        <end position="16"/>
    </location>
</feature>
<dbReference type="Proteomes" id="UP000694392">
    <property type="component" value="Unplaced"/>
</dbReference>